<dbReference type="EMBL" id="CACRXK020011427">
    <property type="protein sequence ID" value="CAB4021424.1"/>
    <property type="molecule type" value="Genomic_DNA"/>
</dbReference>
<keyword evidence="2" id="KW-1185">Reference proteome</keyword>
<dbReference type="PANTHER" id="PTHR37984">
    <property type="entry name" value="PROTEIN CBG26694"/>
    <property type="match status" value="1"/>
</dbReference>
<protein>
    <submittedName>
        <fullName evidence="1">Uncharacterized protein</fullName>
    </submittedName>
</protein>
<comment type="caution">
    <text evidence="1">The sequence shown here is derived from an EMBL/GenBank/DDBJ whole genome shotgun (WGS) entry which is preliminary data.</text>
</comment>
<accession>A0A6S7IQD2</accession>
<reference evidence="1" key="1">
    <citation type="submission" date="2020-04" db="EMBL/GenBank/DDBJ databases">
        <authorList>
            <person name="Alioto T."/>
            <person name="Alioto T."/>
            <person name="Gomez Garrido J."/>
        </authorList>
    </citation>
    <scope>NUCLEOTIDE SEQUENCE</scope>
    <source>
        <strain evidence="1">A484AB</strain>
    </source>
</reference>
<dbReference type="Pfam" id="PF17921">
    <property type="entry name" value="Integrase_H2C2"/>
    <property type="match status" value="1"/>
</dbReference>
<sequence>MYLRLQKYDVKIPYRKGSQLFIADTLSRAYLSETQVDHNAGNKFCAQLEETNLVADLPISNERLNELRLATAADLVLQKVREYVEKGWLTSKQYPPPDVVPYYSHQSEISYQNGLLFKSGRIVVPQTLRDDMTKRLRSFHLGVEGCLKSAREILYWPKLSSQVKELVSKCSVCNTYQPKQCKEPLLSHDLPALHWSKMGVVLFIYENKN</sequence>
<dbReference type="InterPro" id="IPR050951">
    <property type="entry name" value="Retrovirus_Pol_polyprotein"/>
</dbReference>
<name>A0A6S7IQD2_PARCT</name>
<evidence type="ECO:0000313" key="2">
    <source>
        <dbReference type="Proteomes" id="UP001152795"/>
    </source>
</evidence>
<dbReference type="Gene3D" id="1.10.340.70">
    <property type="match status" value="1"/>
</dbReference>
<organism evidence="1 2">
    <name type="scientific">Paramuricea clavata</name>
    <name type="common">Red gorgonian</name>
    <name type="synonym">Violescent sea-whip</name>
    <dbReference type="NCBI Taxonomy" id="317549"/>
    <lineage>
        <taxon>Eukaryota</taxon>
        <taxon>Metazoa</taxon>
        <taxon>Cnidaria</taxon>
        <taxon>Anthozoa</taxon>
        <taxon>Octocorallia</taxon>
        <taxon>Malacalcyonacea</taxon>
        <taxon>Plexauridae</taxon>
        <taxon>Paramuricea</taxon>
    </lineage>
</organism>
<dbReference type="FunFam" id="1.10.340.70:FF:000004">
    <property type="entry name" value="Retrovirus-related Pol polyprotein from transposon 297-like Protein"/>
    <property type="match status" value="1"/>
</dbReference>
<dbReference type="PANTHER" id="PTHR37984:SF8">
    <property type="entry name" value="CCHC-TYPE DOMAIN-CONTAINING PROTEIN"/>
    <property type="match status" value="1"/>
</dbReference>
<gene>
    <name evidence="1" type="ORF">PACLA_8A023273</name>
</gene>
<dbReference type="InterPro" id="IPR041588">
    <property type="entry name" value="Integrase_H2C2"/>
</dbReference>
<dbReference type="AlphaFoldDB" id="A0A6S7IQD2"/>
<evidence type="ECO:0000313" key="1">
    <source>
        <dbReference type="EMBL" id="CAB4021424.1"/>
    </source>
</evidence>
<proteinExistence type="predicted"/>
<dbReference type="Proteomes" id="UP001152795">
    <property type="component" value="Unassembled WGS sequence"/>
</dbReference>
<dbReference type="OrthoDB" id="10061340at2759"/>